<feature type="compositionally biased region" description="Polar residues" evidence="1">
    <location>
        <begin position="481"/>
        <end position="498"/>
    </location>
</feature>
<sequence>MFGKIKMGYKIGLTLFALTIGTLICSIPMVSAAESSPVTQVTASNSNKTVIDKSKLVQAVADAQTYKSSIGNDAQISQDRYNRALNMATALEKQPSATQDQIDSATTLLNSAISENSLFPKQENPNRYTSVPVGQKWLDTQGAPIQAHGGGFLKQTQANGRPIYYWVGEDKSQNNSRFNGITLYSSTDLVNWTYRKTILAPSLTDKGLENATIERPKILYNAKTKEYVVWAHWESAGGYSSSQICVATSKTIDGDYQFLGHWRPGANATNRNWRVTDQSATFDKTGQPISDYSDESTWGTGSRDFTLFQDGDKAYIVSTQDGSNMRIYELNADFTDVDKNAMKSYLVFPGARREAPALVKDGQYYFMINSSQSGWYPNQARYSYTKNLSDENGWESSTTPSGAKVPAGLLGNNSTYYSQPTGIMAVNGTKQTSYIYMGDRWNPDKLGESTYVWLPLTIKDPSSDNPSMSMAYTPGWQLDNATGEITTGNDQLLSQGKPATTDAAGSVATGDFGLNQANNGDAMNLNTSGGNSTYFKPIGKDGQPQVPFTYTVDLQKSYNLSHADVSFNLYNGSESFSQYTIETSLDGRTWQKAADESANTMVGFVSDKLSGRARYVRLNVSKVLKVGKSPQNAAWTAGLVEFQVYGTPIETGGTTTPAPSTPPATETGASSSSSNIGASSSSVSSTSSSAASSSTDSGSTTVTTKKKRTKYPFKIYAKKSIYLYRHTDFTKKNQLTHYQKKSRINADTFTVVGTARSRNHALRYKVRDTNNKSRLFGKVGYVTARPSYVARLYYQTLPKSKTITVIAKKGVDVYRSTKQSNRINHYKRGTILKIKKIIKNNKVTNYQLRNGNYVTGNKKIVIQGKY</sequence>
<dbReference type="Pfam" id="PF19087">
    <property type="entry name" value="DUF5776"/>
    <property type="match status" value="1"/>
</dbReference>
<dbReference type="EMBL" id="CP047121">
    <property type="protein sequence ID" value="QHB51651.1"/>
    <property type="molecule type" value="Genomic_DNA"/>
</dbReference>
<protein>
    <submittedName>
        <fullName evidence="4">Family 43 glycosylhydrolase</fullName>
    </submittedName>
</protein>
<reference evidence="4 5" key="1">
    <citation type="submission" date="2019-12" db="EMBL/GenBank/DDBJ databases">
        <title>Lactobacillus hilgardii FLUB.</title>
        <authorList>
            <person name="Gustaw K."/>
        </authorList>
    </citation>
    <scope>NUCLEOTIDE SEQUENCE [LARGE SCALE GENOMIC DNA]</scope>
    <source>
        <strain evidence="4 5">FLUB</strain>
    </source>
</reference>
<dbReference type="Pfam" id="PF00754">
    <property type="entry name" value="F5_F8_type_C"/>
    <property type="match status" value="1"/>
</dbReference>
<keyword evidence="4" id="KW-0378">Hydrolase</keyword>
<dbReference type="InterPro" id="IPR008979">
    <property type="entry name" value="Galactose-bd-like_sf"/>
</dbReference>
<dbReference type="Gene3D" id="2.60.120.260">
    <property type="entry name" value="Galactose-binding domain-like"/>
    <property type="match status" value="1"/>
</dbReference>
<dbReference type="PANTHER" id="PTHR22925">
    <property type="entry name" value="GLYCOSYL HYDROLASE 43 FAMILY MEMBER"/>
    <property type="match status" value="1"/>
</dbReference>
<dbReference type="Gene3D" id="2.115.10.20">
    <property type="entry name" value="Glycosyl hydrolase domain, family 43"/>
    <property type="match status" value="1"/>
</dbReference>
<dbReference type="RefSeq" id="WP_003552998.1">
    <property type="nucleotide sequence ID" value="NZ_CP047121.1"/>
</dbReference>
<dbReference type="CDD" id="cd18822">
    <property type="entry name" value="GH43_CtGH43-like"/>
    <property type="match status" value="1"/>
</dbReference>
<feature type="domain" description="DUF5776" evidence="3">
    <location>
        <begin position="793"/>
        <end position="861"/>
    </location>
</feature>
<dbReference type="AlphaFoldDB" id="A0A6P1E8V1"/>
<evidence type="ECO:0000259" key="2">
    <source>
        <dbReference type="Pfam" id="PF00754"/>
    </source>
</evidence>
<dbReference type="SUPFAM" id="SSF75005">
    <property type="entry name" value="Arabinanase/levansucrase/invertase"/>
    <property type="match status" value="1"/>
</dbReference>
<dbReference type="InterPro" id="IPR000421">
    <property type="entry name" value="FA58C"/>
</dbReference>
<organism evidence="4 5">
    <name type="scientific">Lentilactobacillus hilgardii</name>
    <name type="common">Lactobacillus hilgardii</name>
    <dbReference type="NCBI Taxonomy" id="1588"/>
    <lineage>
        <taxon>Bacteria</taxon>
        <taxon>Bacillati</taxon>
        <taxon>Bacillota</taxon>
        <taxon>Bacilli</taxon>
        <taxon>Lactobacillales</taxon>
        <taxon>Lactobacillaceae</taxon>
        <taxon>Lentilactobacillus</taxon>
    </lineage>
</organism>
<dbReference type="InterPro" id="IPR023296">
    <property type="entry name" value="Glyco_hydro_beta-prop_sf"/>
</dbReference>
<evidence type="ECO:0000259" key="3">
    <source>
        <dbReference type="Pfam" id="PF19087"/>
    </source>
</evidence>
<evidence type="ECO:0000256" key="1">
    <source>
        <dbReference type="SAM" id="MobiDB-lite"/>
    </source>
</evidence>
<feature type="region of interest" description="Disordered" evidence="1">
    <location>
        <begin position="650"/>
        <end position="704"/>
    </location>
</feature>
<evidence type="ECO:0000313" key="4">
    <source>
        <dbReference type="EMBL" id="QHB51651.1"/>
    </source>
</evidence>
<evidence type="ECO:0000313" key="5">
    <source>
        <dbReference type="Proteomes" id="UP000465035"/>
    </source>
</evidence>
<dbReference type="GeneID" id="69057742"/>
<dbReference type="GO" id="GO:0016787">
    <property type="term" value="F:hydrolase activity"/>
    <property type="evidence" value="ECO:0007669"/>
    <property type="project" value="UniProtKB-KW"/>
</dbReference>
<feature type="domain" description="F5/8 type C" evidence="2">
    <location>
        <begin position="527"/>
        <end position="622"/>
    </location>
</feature>
<dbReference type="SMR" id="A0A6P1E8V1"/>
<feature type="region of interest" description="Disordered" evidence="1">
    <location>
        <begin position="481"/>
        <end position="504"/>
    </location>
</feature>
<dbReference type="InterPro" id="IPR044081">
    <property type="entry name" value="DUF5776"/>
</dbReference>
<dbReference type="SUPFAM" id="SSF49785">
    <property type="entry name" value="Galactose-binding domain-like"/>
    <property type="match status" value="1"/>
</dbReference>
<dbReference type="Gene3D" id="1.20.1270.90">
    <property type="entry name" value="AF1782-like"/>
    <property type="match status" value="1"/>
</dbReference>
<dbReference type="Proteomes" id="UP000465035">
    <property type="component" value="Chromosome"/>
</dbReference>
<accession>A0A6P1E8V1</accession>
<gene>
    <name evidence="4" type="ORF">GQR93_05165</name>
</gene>
<name>A0A6P1E8V1_LENHI</name>
<proteinExistence type="predicted"/>
<feature type="compositionally biased region" description="Low complexity" evidence="1">
    <location>
        <begin position="650"/>
        <end position="703"/>
    </location>
</feature>
<dbReference type="PANTHER" id="PTHR22925:SF3">
    <property type="entry name" value="GLYCOSYL HYDROLASE FAMILY PROTEIN 43"/>
    <property type="match status" value="1"/>
</dbReference>